<evidence type="ECO:0008006" key="4">
    <source>
        <dbReference type="Google" id="ProtNLM"/>
    </source>
</evidence>
<keyword evidence="3" id="KW-1185">Reference proteome</keyword>
<dbReference type="Proteomes" id="UP000613193">
    <property type="component" value="Unassembled WGS sequence"/>
</dbReference>
<name>A0A934PSK1_9SPHI</name>
<keyword evidence="1" id="KW-0732">Signal</keyword>
<proteinExistence type="predicted"/>
<organism evidence="2 3">
    <name type="scientific">Mucilaginibacter segetis</name>
    <dbReference type="NCBI Taxonomy" id="2793071"/>
    <lineage>
        <taxon>Bacteria</taxon>
        <taxon>Pseudomonadati</taxon>
        <taxon>Bacteroidota</taxon>
        <taxon>Sphingobacteriia</taxon>
        <taxon>Sphingobacteriales</taxon>
        <taxon>Sphingobacteriaceae</taxon>
        <taxon>Mucilaginibacter</taxon>
    </lineage>
</organism>
<dbReference type="EMBL" id="JAEHFW010000001">
    <property type="protein sequence ID" value="MBK0378260.1"/>
    <property type="molecule type" value="Genomic_DNA"/>
</dbReference>
<sequence>MTIKILPIALIFALTTATYVKAQKISPSQSDSIPNPYVNKKAQTVFFELLGPGALYSLNYDTRFNKRQDGLGGRVGISYYADSGDNLFTIPVVLNYLLGKNGKYFEVGIGATYYIENHVSTPFFGDNYEYTTDTNGNYYYNRSNNSGVLGTLNFGYRYQPADGGFAFRAGVSPIFNTHGFAPYWPYISFGYAF</sequence>
<evidence type="ECO:0000256" key="1">
    <source>
        <dbReference type="SAM" id="SignalP"/>
    </source>
</evidence>
<dbReference type="AlphaFoldDB" id="A0A934PSK1"/>
<evidence type="ECO:0000313" key="3">
    <source>
        <dbReference type="Proteomes" id="UP000613193"/>
    </source>
</evidence>
<protein>
    <recommendedName>
        <fullName evidence="4">Outer membrane protein beta-barrel domain-containing protein</fullName>
    </recommendedName>
</protein>
<reference evidence="2" key="1">
    <citation type="submission" date="2020-12" db="EMBL/GenBank/DDBJ databases">
        <title>Bacterial novel species Mucilaginibacter sp. SD-g isolated from soil.</title>
        <authorList>
            <person name="Jung H.-Y."/>
        </authorList>
    </citation>
    <scope>NUCLEOTIDE SEQUENCE</scope>
    <source>
        <strain evidence="2">SD-g</strain>
    </source>
</reference>
<evidence type="ECO:0000313" key="2">
    <source>
        <dbReference type="EMBL" id="MBK0378260.1"/>
    </source>
</evidence>
<feature type="chain" id="PRO_5037829671" description="Outer membrane protein beta-barrel domain-containing protein" evidence="1">
    <location>
        <begin position="23"/>
        <end position="193"/>
    </location>
</feature>
<gene>
    <name evidence="2" type="ORF">I5M19_03020</name>
</gene>
<feature type="signal peptide" evidence="1">
    <location>
        <begin position="1"/>
        <end position="22"/>
    </location>
</feature>
<comment type="caution">
    <text evidence="2">The sequence shown here is derived from an EMBL/GenBank/DDBJ whole genome shotgun (WGS) entry which is preliminary data.</text>
</comment>
<accession>A0A934PSK1</accession>
<dbReference type="RefSeq" id="WP_200063885.1">
    <property type="nucleotide sequence ID" value="NZ_JAEHFW010000001.1"/>
</dbReference>